<dbReference type="CDD" id="cd08680">
    <property type="entry name" value="C2_Kibra"/>
    <property type="match status" value="1"/>
</dbReference>
<dbReference type="GO" id="GO:0060090">
    <property type="term" value="F:molecular adaptor activity"/>
    <property type="evidence" value="ECO:0007669"/>
    <property type="project" value="TreeGrafter"/>
</dbReference>
<feature type="coiled-coil region" evidence="5">
    <location>
        <begin position="266"/>
        <end position="300"/>
    </location>
</feature>
<evidence type="ECO:0000256" key="3">
    <source>
        <dbReference type="ARBA" id="ARBA00022737"/>
    </source>
</evidence>
<feature type="region of interest" description="Disordered" evidence="6">
    <location>
        <begin position="340"/>
        <end position="359"/>
    </location>
</feature>
<feature type="coiled-coil region" evidence="5">
    <location>
        <begin position="848"/>
        <end position="878"/>
    </location>
</feature>
<dbReference type="Pfam" id="PF25802">
    <property type="entry name" value="WWC1"/>
    <property type="match status" value="1"/>
</dbReference>
<dbReference type="Proteomes" id="UP001367676">
    <property type="component" value="Unassembled WGS sequence"/>
</dbReference>
<feature type="coiled-coil region" evidence="5">
    <location>
        <begin position="211"/>
        <end position="238"/>
    </location>
</feature>
<feature type="compositionally biased region" description="Low complexity" evidence="6">
    <location>
        <begin position="648"/>
        <end position="658"/>
    </location>
</feature>
<reference evidence="8 9" key="1">
    <citation type="submission" date="2024-03" db="EMBL/GenBank/DDBJ databases">
        <title>Adaptation during the transition from Ophiocordyceps entomopathogen to insect associate is accompanied by gene loss and intensified selection.</title>
        <authorList>
            <person name="Ward C.M."/>
            <person name="Onetto C.A."/>
            <person name="Borneman A.R."/>
        </authorList>
    </citation>
    <scope>NUCLEOTIDE SEQUENCE [LARGE SCALE GENOMIC DNA]</scope>
    <source>
        <strain evidence="8">AWRI1</strain>
        <tissue evidence="8">Single Adult Female</tissue>
    </source>
</reference>
<dbReference type="AlphaFoldDB" id="A0AAN9Y989"/>
<feature type="compositionally biased region" description="Low complexity" evidence="6">
    <location>
        <begin position="966"/>
        <end position="983"/>
    </location>
</feature>
<dbReference type="GO" id="GO:0046621">
    <property type="term" value="P:negative regulation of organ growth"/>
    <property type="evidence" value="ECO:0007669"/>
    <property type="project" value="TreeGrafter"/>
</dbReference>
<dbReference type="GO" id="GO:0005737">
    <property type="term" value="C:cytoplasm"/>
    <property type="evidence" value="ECO:0007669"/>
    <property type="project" value="TreeGrafter"/>
</dbReference>
<feature type="region of interest" description="Disordered" evidence="6">
    <location>
        <begin position="956"/>
        <end position="997"/>
    </location>
</feature>
<dbReference type="EMBL" id="JBBCAQ010000003">
    <property type="protein sequence ID" value="KAK7604923.1"/>
    <property type="molecule type" value="Genomic_DNA"/>
</dbReference>
<evidence type="ECO:0000256" key="4">
    <source>
        <dbReference type="ARBA" id="ARBA00023136"/>
    </source>
</evidence>
<protein>
    <recommendedName>
        <fullName evidence="7">C2 domain-containing protein</fullName>
    </recommendedName>
</protein>
<comment type="caution">
    <text evidence="8">The sequence shown here is derived from an EMBL/GenBank/DDBJ whole genome shotgun (WGS) entry which is preliminary data.</text>
</comment>
<evidence type="ECO:0000256" key="1">
    <source>
        <dbReference type="ARBA" id="ARBA00004236"/>
    </source>
</evidence>
<feature type="region of interest" description="Disordered" evidence="6">
    <location>
        <begin position="423"/>
        <end position="455"/>
    </location>
</feature>
<feature type="compositionally biased region" description="Polar residues" evidence="6">
    <location>
        <begin position="621"/>
        <end position="638"/>
    </location>
</feature>
<dbReference type="InterPro" id="IPR037771">
    <property type="entry name" value="C2_WWC"/>
</dbReference>
<dbReference type="GO" id="GO:0016477">
    <property type="term" value="P:cell migration"/>
    <property type="evidence" value="ECO:0007669"/>
    <property type="project" value="TreeGrafter"/>
</dbReference>
<name>A0AAN9Y989_9HEMI</name>
<feature type="region of interest" description="Disordered" evidence="6">
    <location>
        <begin position="178"/>
        <end position="199"/>
    </location>
</feature>
<dbReference type="SUPFAM" id="SSF49562">
    <property type="entry name" value="C2 domain (Calcium/lipid-binding domain, CaLB)"/>
    <property type="match status" value="1"/>
</dbReference>
<feature type="compositionally biased region" description="Acidic residues" evidence="6">
    <location>
        <begin position="682"/>
        <end position="705"/>
    </location>
</feature>
<evidence type="ECO:0000256" key="5">
    <source>
        <dbReference type="SAM" id="Coils"/>
    </source>
</evidence>
<keyword evidence="4" id="KW-0472">Membrane</keyword>
<dbReference type="Pfam" id="PF00168">
    <property type="entry name" value="C2"/>
    <property type="match status" value="1"/>
</dbReference>
<accession>A0AAN9Y989</accession>
<keyword evidence="3" id="KW-0677">Repeat</keyword>
<evidence type="ECO:0000256" key="6">
    <source>
        <dbReference type="SAM" id="MobiDB-lite"/>
    </source>
</evidence>
<keyword evidence="2" id="KW-1003">Cell membrane</keyword>
<evidence type="ECO:0000313" key="9">
    <source>
        <dbReference type="Proteomes" id="UP001367676"/>
    </source>
</evidence>
<dbReference type="GO" id="GO:0006355">
    <property type="term" value="P:regulation of DNA-templated transcription"/>
    <property type="evidence" value="ECO:0007669"/>
    <property type="project" value="TreeGrafter"/>
</dbReference>
<dbReference type="GO" id="GO:0019900">
    <property type="term" value="F:kinase binding"/>
    <property type="evidence" value="ECO:0007669"/>
    <property type="project" value="TreeGrafter"/>
</dbReference>
<dbReference type="SMART" id="SM00239">
    <property type="entry name" value="C2"/>
    <property type="match status" value="1"/>
</dbReference>
<keyword evidence="9" id="KW-1185">Reference proteome</keyword>
<dbReference type="Gene3D" id="2.60.40.150">
    <property type="entry name" value="C2 domain"/>
    <property type="match status" value="1"/>
</dbReference>
<organism evidence="8 9">
    <name type="scientific">Parthenolecanium corni</name>
    <dbReference type="NCBI Taxonomy" id="536013"/>
    <lineage>
        <taxon>Eukaryota</taxon>
        <taxon>Metazoa</taxon>
        <taxon>Ecdysozoa</taxon>
        <taxon>Arthropoda</taxon>
        <taxon>Hexapoda</taxon>
        <taxon>Insecta</taxon>
        <taxon>Pterygota</taxon>
        <taxon>Neoptera</taxon>
        <taxon>Paraneoptera</taxon>
        <taxon>Hemiptera</taxon>
        <taxon>Sternorrhyncha</taxon>
        <taxon>Coccoidea</taxon>
        <taxon>Coccidae</taxon>
        <taxon>Parthenolecanium</taxon>
    </lineage>
</organism>
<feature type="compositionally biased region" description="Polar residues" evidence="6">
    <location>
        <begin position="178"/>
        <end position="197"/>
    </location>
</feature>
<evidence type="ECO:0000259" key="7">
    <source>
        <dbReference type="PROSITE" id="PS50004"/>
    </source>
</evidence>
<gene>
    <name evidence="8" type="ORF">V9T40_006109</name>
</gene>
<evidence type="ECO:0000313" key="8">
    <source>
        <dbReference type="EMBL" id="KAK7604923.1"/>
    </source>
</evidence>
<proteinExistence type="predicted"/>
<evidence type="ECO:0000256" key="2">
    <source>
        <dbReference type="ARBA" id="ARBA00022475"/>
    </source>
</evidence>
<dbReference type="PANTHER" id="PTHR14791">
    <property type="entry name" value="BOMB/KIRA PROTEINS"/>
    <property type="match status" value="1"/>
</dbReference>
<feature type="domain" description="C2" evidence="7">
    <location>
        <begin position="488"/>
        <end position="610"/>
    </location>
</feature>
<dbReference type="PANTHER" id="PTHR14791:SF29">
    <property type="entry name" value="PROTEIN KIBRA"/>
    <property type="match status" value="1"/>
</dbReference>
<dbReference type="GO" id="GO:0035330">
    <property type="term" value="P:regulation of hippo signaling"/>
    <property type="evidence" value="ECO:0007669"/>
    <property type="project" value="TreeGrafter"/>
</dbReference>
<dbReference type="InterPro" id="IPR057747">
    <property type="entry name" value="WWC1_hairpin"/>
</dbReference>
<sequence>MENGRVACERLCLRCGGDWAKKEIYDVKQQRLHLAQDEFDHLNNALNTLNVSRSSLCSSTSSLSTKYDPDLLKSEVAHARDRVSRLKCELEQIRTEMTCAQRGVETLTLVEQKLGGSASGLNSGGCYNISEAQAIMTELREIQRSLSSGEKERMELMQSLAKLKDDLTRLQLCNESSPDASTLSIPPVSNTASQTDLSGELMPMGNRLAELARMRLEYDAARKKIQNIQQQLADLEEKVTPGQAESDRDRLLLFQEKEQLLRELRSQRGSRQIASVQEEIKRLEQDLNDAIEISNQAIADRLKLHEEKQLLLQQLRDGLKTMTQLESQLRMLSASTLSMSSSSSLGSLSTTSSKGSLSSGLSFTDIYGGPQCISTTQDKPVDMDDLHRRVERLLRGETPSISREYSPVSSGSLAGLLYSSSNMSQGSGLGRPTTPPVSPLSEKMPPLPTPPSTRSVSAAVSDESVAGDSGVFEASNKSHNTVPDVHSDTAQIQIKLRYSISDHLLHVGIEKARNLTALNVPEGTQVYIKASLLPNDGNAALNCCTKPITDLTRPRFGENFPLPVPLNKLRTKTLQVNVWNIVHDQSRECLACAQVSLADYNPEVASLKWYNLLNFKFLQPSSTKSNPSGSTATSSALVHNNKEESSDDSTIISSQTSTLTRNQECEHNTLGPINDQLNEFNNSDDDDYNEDTDVEEEREDEESDEDLDVFYCADDEPLEQVLEISDEECLETEDKETNTECVFVPEKKVSPSKRQESKEMPSIIIKRSQTFSPVAKSQYICRLNRSDSDSAMPLYRRSSSTAMPFKRNSVERRSLRWSRPLGQGSLKHHRNSFVQAVPRTSIDLELDLQAQHTRLQSLRDEISRLKSLKTRLETAKEKGDAEIAAWVLEDAQFQNLVSQADSKSEEEKKIDKLLKKTSREIYKLRKSKAGSGKPDVISFKEKMAFFTRPNISVPILPPMENASEIESSSATDSAAVSSEASDSQRYEFPVETYGVQV</sequence>
<dbReference type="PROSITE" id="PS50004">
    <property type="entry name" value="C2"/>
    <property type="match status" value="1"/>
</dbReference>
<dbReference type="InterPro" id="IPR051105">
    <property type="entry name" value="WWC/KIBRA_Hippo_Reg"/>
</dbReference>
<dbReference type="InterPro" id="IPR035892">
    <property type="entry name" value="C2_domain_sf"/>
</dbReference>
<comment type="subcellular location">
    <subcellularLocation>
        <location evidence="1">Cell membrane</location>
    </subcellularLocation>
</comment>
<dbReference type="InterPro" id="IPR000008">
    <property type="entry name" value="C2_dom"/>
</dbReference>
<dbReference type="GO" id="GO:0005886">
    <property type="term" value="C:plasma membrane"/>
    <property type="evidence" value="ECO:0007669"/>
    <property type="project" value="UniProtKB-SubCell"/>
</dbReference>
<keyword evidence="5" id="KW-0175">Coiled coil</keyword>
<feature type="region of interest" description="Disordered" evidence="6">
    <location>
        <begin position="621"/>
        <end position="705"/>
    </location>
</feature>